<organism evidence="1 2">
    <name type="scientific">Naganishia onofrii</name>
    <dbReference type="NCBI Taxonomy" id="1851511"/>
    <lineage>
        <taxon>Eukaryota</taxon>
        <taxon>Fungi</taxon>
        <taxon>Dikarya</taxon>
        <taxon>Basidiomycota</taxon>
        <taxon>Agaricomycotina</taxon>
        <taxon>Tremellomycetes</taxon>
        <taxon>Filobasidiales</taxon>
        <taxon>Filobasidiaceae</taxon>
        <taxon>Naganishia</taxon>
    </lineage>
</organism>
<protein>
    <submittedName>
        <fullName evidence="1">Uncharacterized protein</fullName>
    </submittedName>
</protein>
<gene>
    <name evidence="1" type="ORF">QFC24_003341</name>
</gene>
<accession>A0ACC2XM70</accession>
<dbReference type="EMBL" id="JASBWV010000010">
    <property type="protein sequence ID" value="KAJ9124549.1"/>
    <property type="molecule type" value="Genomic_DNA"/>
</dbReference>
<evidence type="ECO:0000313" key="1">
    <source>
        <dbReference type="EMBL" id="KAJ9124549.1"/>
    </source>
</evidence>
<keyword evidence="2" id="KW-1185">Reference proteome</keyword>
<sequence>MSSQTNEGVFFLEDVGSPPGAPSRTLTSSPVQASSATPTETANSSPGSSPTASPHRSVMEMPNVGQAQPTYPTVQTGTPSTYLVPPAAANKLPSNATSSMLGTSPLSTLHKRPIHATPSAPSPLARASIVPHSSSDSDGASNDDSAFLSDEDDEVGDGEGGRLTSARMRIEENSRIGNSGGFKSAAGGGKFSLGSPQQRGFTERAGLERDTAELAHEGSLGTMMTPESLLRAKRSDNGSSHGGASATSSSNAVPVPTGGREYNSGTISHLPVYEGSPLSYQAYPRPRSESFGASMDPLLPMAMGSNSPRKRSDSIGSAGALQAGGSIGASTGSALGFNPVIPEKRRTLDKGKGREVYPVDTTMASASFGTSVGTLSSSASSKASPRRERERGGLRASASISGDSPIKSRRMSEFSHSGSEGRRLSISSSSGLSRSLAAPILPHAISNISPLNPLPSPWANTANNDAKGTSRSGHSVSGDSPTSSSGAIRLNRVPTSVRLAADVLKSTPSTPSSDSSMIIPPLSSSLSRQTSTALRKQLASSELVATIPSTPVATRNPTPEEIPIEMDEPRNLPALPPALTGPPDLASSEMSPMKPGSLRFLKPATRVRASLPPPSAFTPLHDALIESPPLPNEPVPDAGPSRTSWQGPVSSAGMPALGVVDKGITVGPRDRSRSTAETSANNASNIGLGINMSTSYGGKLSGANPFLGAQGHTRTDSERSIDSASQGWTDNEGDAARHANLILQTRRAKIQKWRPGSAERETKGFGPMTTSIGPRFGRTISSSGLDFSRHTASDRSAASDRLSAWTFDQDSSSPLLPNVTTPLYANPTVPAISPGKLNLNESPALSPFTHEGTGLMGKQTSADNTVNDIEWVDWMDEYKFFKFKEAQMREGSSVLPLAHPGVDAPIMATASPSGSIPTSSTETTSESVTAGNSSTSPISTIQPISDNVAALDVTPRQQQSAKVHNPLGMKLSRTISHSSELLSRTTSRMENKRIPSNPFASSSHAFARQNSHPNKGTAKKGKALGNKIEGWWQSVKTNFQHQATGGPVAPRTLPFPPKGLTLHDSEDQSRAKTPVNKAPSAPPSRRGSVMPLSSHVPPAMPTFDYALERESEALRTATSHTDLTRLNEGIPTVDLVTPLSDVPSPTFTEPTPTFRQLSDPLIPTVATSIVRPFVPVQRAATGLEARRKQPALSLKLDQPILKLPLHQQRQYSETSTAASGSAVSSGTGSQGLAPESRQSSNYGLTPGIHAWDQTPSPLQALNLRTMQHDSKSPPPPNVAEFNKISVQRHVKHRLGVAKENCDKDLQAIISEITAFVEQHLQHERQTATEIPLEDEENAEHFDDLRRRFGSTSSTGSGNAAVDLELETSEQDPSQLTRGKCKTLVKRRDVDGSSASVPVAPSLTIPRTTRSRQGSISLATSPLKRRDMPLASIRSDPTSPGRRKSVAPGSRTTRAIDINSRFGRALELHVEPDSFSRSTSRSRSPMPPFRRIFTDESHDDNLVDGLQKIIAIATDVLEMNVSSLLSRPAECRAKVGDVVALGELWNHHPDWPGKEWFYQLLLAVAGLSRVVEWWETEKGFWNWDDEDDIGQFTFIMKPIRENESQQNTPFMQPKVFHERGSNAGTPSTLAAHPGSFVDSEMLLPPAMTVDGLDTARTVMEAHERFESIEDLQLQAERAKSVNIVMELSLDGDTIEWINPAWQEVLGTDPMENDTPSLTAWLAPADVDVLSNASRQLEEDDTHTAQARFRLLHAELSDDESEDGREPGPTYLEFEGIGMLMRDRDTGSPTHTMWVIKPVISSQVDHDAQSDATSKDDPEESLPIPLSTNGVLSSKTLLCRICEREVPTWFFEKHNETCNEVHRLEADIANVNERLLELRKSVQETRKNLDKPGSPASYQGIIITPKPRSEPDYRHGQVALAVQKIHQTFLEQACNILTQAYEISTPSIREESANTPIRYQTLLSPTSEERLSRIGRWQKPNTDQAALQLLFQDVDEVVRAKQRSVNRMRNTIVYSERVRQEWEDRIDRMLSIAEETSDGSLSPREEVPEQTGETSDAAIEPLARGNARAIDPHARLPVTLGRNPSHRHNLGEGNFDMAIETAISSPGAPDAETQLALQNLQHRKGSGRRASGPKTPSEAPMSPRLPPVAPARKQATSIKDFDIIKPISRGAFGSVYLAKKRTTGDYYAIKALRKQDMIAKNQITNVKAERTILMNQANSPYVAKLFWSFQSREYLYLVMEYLNGGDCAALIRTLGGLPEEWVKCYIAEVVLGLEYMHDRGIVHRDIKPDNLLIDSKGHLKLTDFGLSRAGLLNRQMGNARPSGPRTHSAKRPRGSHRTTSRRRESPSIVPSTDDSVVSTPDIALPSTFGGMNQSYFSNHLTEAGSADESSGSEGISAQFDHGNSARGNDKAAVEARKFVGTPDYLCPESNDATVDWWALGVVMYEFLYGFPPFHDETPDKVFENIIARRINWYEDQIEVSPEARDLMEKLMCTDPQRRLGAQGAAEVKRHPFFAEIDWSTIATIEANFVPNVTDPESTDYFDVRGALPQVFTEDDEDANPSSGIAKKLPQGGLSRMDTFSASGEIGPSNSTEDFGNFHYKNVHVLKEANDEQVRKLRKDSALQSETMMQGQIKDRRLSLAIGKKKAKHRLSMGDNMPPSPSTDTSSSASTPGIPQTPSCILSPNPRRPSENRLNKVRAMHDWDDSVARRSSAPERVRTPSASEEGAAIDPPPTTASAPSVSRQRAQSAQIGLGHATNSSNSPLSDSRKFSDGHVPTSHSRAVDVLIAEDNPISQKICETLLTRMGCRCVCVNDGAEALAATMGTIQFDVIICDLVMPNVSGEEVARMIRSTNNPNVNTPIIAATSYEHKQISTVTAEAQREQTGAIFNAILAKPITKRDLTDCLAKLGFITGNGNAAIGGGSVPPRGSYSRTASGKSISEPVGGAEPSVPLAPPATTTTTTTAEDETVTQSSSDGTMHPVPPASEEPAALPPIEERNP</sequence>
<dbReference type="Proteomes" id="UP001234202">
    <property type="component" value="Unassembled WGS sequence"/>
</dbReference>
<name>A0ACC2XM70_9TREE</name>
<reference evidence="1" key="1">
    <citation type="submission" date="2023-04" db="EMBL/GenBank/DDBJ databases">
        <title>Draft Genome sequencing of Naganishia species isolated from polar environments using Oxford Nanopore Technology.</title>
        <authorList>
            <person name="Leo P."/>
            <person name="Venkateswaran K."/>
        </authorList>
    </citation>
    <scope>NUCLEOTIDE SEQUENCE</scope>
    <source>
        <strain evidence="1">DBVPG 5303</strain>
    </source>
</reference>
<proteinExistence type="predicted"/>
<comment type="caution">
    <text evidence="1">The sequence shown here is derived from an EMBL/GenBank/DDBJ whole genome shotgun (WGS) entry which is preliminary data.</text>
</comment>
<evidence type="ECO:0000313" key="2">
    <source>
        <dbReference type="Proteomes" id="UP001234202"/>
    </source>
</evidence>